<dbReference type="EMBL" id="MZZM01000016">
    <property type="protein sequence ID" value="ORJ60966.1"/>
    <property type="molecule type" value="Genomic_DNA"/>
</dbReference>
<evidence type="ECO:0000313" key="5">
    <source>
        <dbReference type="Proteomes" id="UP000193040"/>
    </source>
</evidence>
<feature type="transmembrane region" description="Helical" evidence="2">
    <location>
        <begin position="239"/>
        <end position="258"/>
    </location>
</feature>
<keyword evidence="2" id="KW-0812">Transmembrane</keyword>
<keyword evidence="5" id="KW-1185">Reference proteome</keyword>
<comment type="caution">
    <text evidence="4">The sequence shown here is derived from an EMBL/GenBank/DDBJ whole genome shotgun (WGS) entry which is preliminary data.</text>
</comment>
<organism evidence="4 5">
    <name type="scientific">Mycobacterium simiae</name>
    <name type="common">Mycobacterium habana</name>
    <dbReference type="NCBI Taxonomy" id="1784"/>
    <lineage>
        <taxon>Bacteria</taxon>
        <taxon>Bacillati</taxon>
        <taxon>Actinomycetota</taxon>
        <taxon>Actinomycetes</taxon>
        <taxon>Mycobacteriales</taxon>
        <taxon>Mycobacteriaceae</taxon>
        <taxon>Mycobacterium</taxon>
        <taxon>Mycobacterium simiae complex</taxon>
    </lineage>
</organism>
<evidence type="ECO:0000313" key="4">
    <source>
        <dbReference type="EMBL" id="ORJ60966.1"/>
    </source>
</evidence>
<sequence>MSQSSDEPPTGPIRGAAPAPDPQTAGRPGTRNLVADLTAAVLLVVAALLPWNLYFGLGIPDSNGTLFAVLIAVTVLSLIAVALPGSGSPGRGLRLALNVPYLLLALGFVGFDVVQTVRFGGTVTVPGGVGPGAWAGVAGALLSAQSANGRAVPDGDAVDGAHRAARVIGYVAMLAAVLSVGFTLFWRIKYALSDTGSSAGFGTQNIAVIATAVVYGLVALIAVLVASRWLLQNTRASRLATIALGASALVGGIIVWLLPVGRDIDAFHGIAQNTSTAGVGFEGYLAWVAVAAIFVPRTLFARAGTVSAEENAWRAAARTGLLLIAVWGLGSVAMRITDLAVATSLNYPYSRYDTVVLAVFDAATAALALWLRTKLRDASVAARTITTLCGLVAALSISRVIVGVVLAPRFAEPPNATQHPVYGNDLAQQITSTFDVALSALALFILAAAIITGHFTRLRRRRRAARRRAAAQNADAPTTRIHTGESPTTVIPQLTGAPRIFRGDDSATRQIPLSKPQIYRPPQDPS</sequence>
<dbReference type="STRING" id="1784.VC42_18250"/>
<feature type="transmembrane region" description="Helical" evidence="2">
    <location>
        <begin position="385"/>
        <end position="407"/>
    </location>
</feature>
<dbReference type="InterPro" id="IPR057697">
    <property type="entry name" value="DUF7937"/>
</dbReference>
<feature type="region of interest" description="Disordered" evidence="1">
    <location>
        <begin position="1"/>
        <end position="29"/>
    </location>
</feature>
<reference evidence="4 5" key="1">
    <citation type="submission" date="2017-03" db="EMBL/GenBank/DDBJ databases">
        <title>Genomic insights into Mycobacterium simiae human colonization.</title>
        <authorList>
            <person name="Steffani J.L."/>
            <person name="Brunck M.E."/>
            <person name="Cruz E."/>
            <person name="Montiel R."/>
            <person name="Barona F."/>
        </authorList>
    </citation>
    <scope>NUCLEOTIDE SEQUENCE [LARGE SCALE GENOMIC DNA]</scope>
    <source>
        <strain evidence="4 5">MsiGto</strain>
    </source>
</reference>
<feature type="region of interest" description="Disordered" evidence="1">
    <location>
        <begin position="466"/>
        <end position="526"/>
    </location>
</feature>
<feature type="transmembrane region" description="Helical" evidence="2">
    <location>
        <begin position="65"/>
        <end position="83"/>
    </location>
</feature>
<feature type="transmembrane region" description="Helical" evidence="2">
    <location>
        <begin position="129"/>
        <end position="147"/>
    </location>
</feature>
<evidence type="ECO:0000256" key="2">
    <source>
        <dbReference type="SAM" id="Phobius"/>
    </source>
</evidence>
<name>A0A1X0Y762_MYCSI</name>
<feature type="transmembrane region" description="Helical" evidence="2">
    <location>
        <begin position="436"/>
        <end position="458"/>
    </location>
</feature>
<feature type="transmembrane region" description="Helical" evidence="2">
    <location>
        <begin position="167"/>
        <end position="186"/>
    </location>
</feature>
<accession>A0A1X0Y762</accession>
<protein>
    <recommendedName>
        <fullName evidence="3">DUF7937 domain-containing protein</fullName>
    </recommendedName>
</protein>
<feature type="domain" description="DUF7937" evidence="3">
    <location>
        <begin position="32"/>
        <end position="454"/>
    </location>
</feature>
<evidence type="ECO:0000259" key="3">
    <source>
        <dbReference type="Pfam" id="PF25592"/>
    </source>
</evidence>
<dbReference type="AlphaFoldDB" id="A0A1X0Y762"/>
<feature type="transmembrane region" description="Helical" evidence="2">
    <location>
        <begin position="95"/>
        <end position="117"/>
    </location>
</feature>
<keyword evidence="2" id="KW-0472">Membrane</keyword>
<keyword evidence="2" id="KW-1133">Transmembrane helix</keyword>
<gene>
    <name evidence="4" type="ORF">B5M45_11950</name>
</gene>
<dbReference type="Pfam" id="PF25592">
    <property type="entry name" value="DUF7937"/>
    <property type="match status" value="1"/>
</dbReference>
<feature type="transmembrane region" description="Helical" evidence="2">
    <location>
        <begin position="354"/>
        <end position="373"/>
    </location>
</feature>
<dbReference type="Proteomes" id="UP000193040">
    <property type="component" value="Unassembled WGS sequence"/>
</dbReference>
<feature type="transmembrane region" description="Helical" evidence="2">
    <location>
        <begin position="33"/>
        <end position="53"/>
    </location>
</feature>
<feature type="transmembrane region" description="Helical" evidence="2">
    <location>
        <begin position="284"/>
        <end position="303"/>
    </location>
</feature>
<proteinExistence type="predicted"/>
<evidence type="ECO:0000256" key="1">
    <source>
        <dbReference type="SAM" id="MobiDB-lite"/>
    </source>
</evidence>
<feature type="transmembrane region" description="Helical" evidence="2">
    <location>
        <begin position="315"/>
        <end position="334"/>
    </location>
</feature>
<feature type="transmembrane region" description="Helical" evidence="2">
    <location>
        <begin position="206"/>
        <end position="227"/>
    </location>
</feature>